<keyword evidence="3" id="KW-1185">Reference proteome</keyword>
<feature type="region of interest" description="Disordered" evidence="1">
    <location>
        <begin position="99"/>
        <end position="119"/>
    </location>
</feature>
<dbReference type="Proteomes" id="UP001556367">
    <property type="component" value="Unassembled WGS sequence"/>
</dbReference>
<proteinExistence type="predicted"/>
<evidence type="ECO:0000313" key="2">
    <source>
        <dbReference type="EMBL" id="KAL0955889.1"/>
    </source>
</evidence>
<comment type="caution">
    <text evidence="2">The sequence shown here is derived from an EMBL/GenBank/DDBJ whole genome shotgun (WGS) entry which is preliminary data.</text>
</comment>
<sequence>MSSRNRALETYNKRLYDSERRQKLTDGIVQIQKLYMGRGSDDGTPTQVDALRWALEEIWNLRNEVAEIQKLYVGTQPDGTTPQGPAAIRKAVQEIQRRRFHEQHPPGYFSPPIGPQGWH</sequence>
<dbReference type="EMBL" id="JASNQZ010000006">
    <property type="protein sequence ID" value="KAL0955889.1"/>
    <property type="molecule type" value="Genomic_DNA"/>
</dbReference>
<feature type="compositionally biased region" description="Pro residues" evidence="1">
    <location>
        <begin position="108"/>
        <end position="119"/>
    </location>
</feature>
<evidence type="ECO:0000256" key="1">
    <source>
        <dbReference type="SAM" id="MobiDB-lite"/>
    </source>
</evidence>
<reference evidence="3" key="1">
    <citation type="submission" date="2024-06" db="EMBL/GenBank/DDBJ databases">
        <title>Multi-omics analyses provide insights into the biosynthesis of the anticancer antibiotic pleurotin in Hohenbuehelia grisea.</title>
        <authorList>
            <person name="Weaver J.A."/>
            <person name="Alberti F."/>
        </authorList>
    </citation>
    <scope>NUCLEOTIDE SEQUENCE [LARGE SCALE GENOMIC DNA]</scope>
    <source>
        <strain evidence="3">T-177</strain>
    </source>
</reference>
<organism evidence="2 3">
    <name type="scientific">Hohenbuehelia grisea</name>
    <dbReference type="NCBI Taxonomy" id="104357"/>
    <lineage>
        <taxon>Eukaryota</taxon>
        <taxon>Fungi</taxon>
        <taxon>Dikarya</taxon>
        <taxon>Basidiomycota</taxon>
        <taxon>Agaricomycotina</taxon>
        <taxon>Agaricomycetes</taxon>
        <taxon>Agaricomycetidae</taxon>
        <taxon>Agaricales</taxon>
        <taxon>Pleurotineae</taxon>
        <taxon>Pleurotaceae</taxon>
        <taxon>Hohenbuehelia</taxon>
    </lineage>
</organism>
<gene>
    <name evidence="2" type="ORF">HGRIS_002087</name>
</gene>
<name>A0ABR3JJD9_9AGAR</name>
<evidence type="ECO:0000313" key="3">
    <source>
        <dbReference type="Proteomes" id="UP001556367"/>
    </source>
</evidence>
<accession>A0ABR3JJD9</accession>
<protein>
    <submittedName>
        <fullName evidence="2">Uncharacterized protein</fullName>
    </submittedName>
</protein>